<dbReference type="Gene3D" id="3.40.50.2000">
    <property type="entry name" value="Glycogen Phosphorylase B"/>
    <property type="match status" value="1"/>
</dbReference>
<proteinExistence type="inferred from homology"/>
<dbReference type="InterPro" id="IPR050519">
    <property type="entry name" value="Glycosyltransf_28_UgtP"/>
</dbReference>
<sequence length="382" mass="42469">MARVLFLTAEYGAGHLRAAEALQKALRQIRPSWQSMVLNFVREVNPWFDRFSQRFYLAFIRKVPSWYGWLYHLTDNGQERRYPWDRWGSKALLRVCRMLQPQVVVATFPTPGRVAGEMRLCGELEVPVVMVITDHTAHAEWVHPGVDLYLVADEKVAGLLERRGVGRQRIAVTGIPIDPSFGTLPSYLQARRLCGLPKDVPVVLISGGGYGRTAFLEEICSLLACPPFPLLVVVAAGKDEEWRRKLERRFGHLSHFRILGFVENMALFMRAADCLVGKAGALTLAEAAAAGLPVIVYRALPGQEEANLAYYLEAGSAVRLTSPVLFFSLLEEVLWGRKGRAMREAARKVACPEAALLGAKLIAEQVESRSGFCCGMRTDGGN</sequence>
<dbReference type="EMBL" id="CP001785">
    <property type="protein sequence ID" value="ACX51793.1"/>
    <property type="molecule type" value="Genomic_DNA"/>
</dbReference>
<dbReference type="GO" id="GO:0016020">
    <property type="term" value="C:membrane"/>
    <property type="evidence" value="ECO:0007669"/>
    <property type="project" value="UniProtKB-SubCell"/>
</dbReference>
<dbReference type="KEGG" id="adg:Adeg_0646"/>
<dbReference type="RefSeq" id="WP_015738671.1">
    <property type="nucleotide sequence ID" value="NC_013385.1"/>
</dbReference>
<dbReference type="Pfam" id="PF04101">
    <property type="entry name" value="Glyco_tran_28_C"/>
    <property type="match status" value="1"/>
</dbReference>
<dbReference type="Proteomes" id="UP000002620">
    <property type="component" value="Chromosome"/>
</dbReference>
<keyword evidence="4" id="KW-0808">Transferase</keyword>
<dbReference type="GO" id="GO:0016758">
    <property type="term" value="F:hexosyltransferase activity"/>
    <property type="evidence" value="ECO:0007669"/>
    <property type="project" value="InterPro"/>
</dbReference>
<reference evidence="7 8" key="1">
    <citation type="submission" date="2009-10" db="EMBL/GenBank/DDBJ databases">
        <title>Complete sequence of chromosome of Ammonifex degensii KC4.</title>
        <authorList>
            <consortium name="US DOE Joint Genome Institute"/>
            <person name="Kerfeld C."/>
            <person name="Goodner B."/>
            <person name="Huber H."/>
            <person name="Stetter K."/>
            <person name="Lucas S."/>
            <person name="Copeland A."/>
            <person name="Lapidus A."/>
            <person name="Glavina del Rio T."/>
            <person name="Dalin E."/>
            <person name="Tice H."/>
            <person name="Bruce D."/>
            <person name="Goodwin L."/>
            <person name="Pitluck S."/>
            <person name="Saunders E."/>
            <person name="Brettin T."/>
            <person name="Detter J.C."/>
            <person name="Han C."/>
            <person name="Larimer F."/>
            <person name="Land M."/>
            <person name="Hauser L."/>
            <person name="Kyrpides N."/>
            <person name="Ovchinnikova G."/>
            <person name="Richardson P."/>
        </authorList>
    </citation>
    <scope>NUCLEOTIDE SEQUENCE [LARGE SCALE GENOMIC DNA]</scope>
    <source>
        <strain evidence="8">DSM 10501 / KC4</strain>
    </source>
</reference>
<dbReference type="OrthoDB" id="9815663at2"/>
<evidence type="ECO:0000313" key="8">
    <source>
        <dbReference type="Proteomes" id="UP000002620"/>
    </source>
</evidence>
<keyword evidence="3" id="KW-0328">Glycosyltransferase</keyword>
<dbReference type="PANTHER" id="PTHR43025:SF3">
    <property type="entry name" value="MONOGALACTOSYLDIACYLGLYCEROL SYNTHASE 1, CHLOROPLASTIC"/>
    <property type="match status" value="1"/>
</dbReference>
<dbReference type="eggNOG" id="COG0707">
    <property type="taxonomic scope" value="Bacteria"/>
</dbReference>
<dbReference type="PANTHER" id="PTHR43025">
    <property type="entry name" value="MONOGALACTOSYLDIACYLGLYCEROL SYNTHASE"/>
    <property type="match status" value="1"/>
</dbReference>
<dbReference type="GO" id="GO:0009247">
    <property type="term" value="P:glycolipid biosynthetic process"/>
    <property type="evidence" value="ECO:0007669"/>
    <property type="project" value="InterPro"/>
</dbReference>
<protein>
    <submittedName>
        <fullName evidence="7">Monogalactosyldiacylglycerol synthase</fullName>
    </submittedName>
</protein>
<accession>C9RC16</accession>
<dbReference type="AlphaFoldDB" id="C9RC16"/>
<dbReference type="STRING" id="429009.Adeg_0646"/>
<organism evidence="7 8">
    <name type="scientific">Ammonifex degensii (strain DSM 10501 / KC4)</name>
    <dbReference type="NCBI Taxonomy" id="429009"/>
    <lineage>
        <taxon>Bacteria</taxon>
        <taxon>Bacillati</taxon>
        <taxon>Bacillota</taxon>
        <taxon>Clostridia</taxon>
        <taxon>Thermoanaerobacterales</taxon>
        <taxon>Thermoanaerobacteraceae</taxon>
        <taxon>Ammonifex</taxon>
    </lineage>
</organism>
<keyword evidence="8" id="KW-1185">Reference proteome</keyword>
<feature type="domain" description="Diacylglycerol glucosyltransferase N-terminal" evidence="6">
    <location>
        <begin position="15"/>
        <end position="177"/>
    </location>
</feature>
<dbReference type="HOGENOM" id="CLU_028367_0_1_9"/>
<evidence type="ECO:0000256" key="4">
    <source>
        <dbReference type="ARBA" id="ARBA00022679"/>
    </source>
</evidence>
<evidence type="ECO:0000259" key="5">
    <source>
        <dbReference type="Pfam" id="PF04101"/>
    </source>
</evidence>
<gene>
    <name evidence="7" type="ordered locus">Adeg_0646</name>
</gene>
<evidence type="ECO:0000256" key="1">
    <source>
        <dbReference type="ARBA" id="ARBA00004370"/>
    </source>
</evidence>
<evidence type="ECO:0000256" key="2">
    <source>
        <dbReference type="ARBA" id="ARBA00006962"/>
    </source>
</evidence>
<comment type="similarity">
    <text evidence="2">Belongs to the glycosyltransferase 28 family.</text>
</comment>
<comment type="subcellular location">
    <subcellularLocation>
        <location evidence="1">Membrane</location>
    </subcellularLocation>
</comment>
<dbReference type="Pfam" id="PF06925">
    <property type="entry name" value="MGDG_synth"/>
    <property type="match status" value="1"/>
</dbReference>
<name>C9RC16_AMMDK</name>
<dbReference type="InterPro" id="IPR009695">
    <property type="entry name" value="Diacylglyc_glucosyltr_N"/>
</dbReference>
<evidence type="ECO:0000259" key="6">
    <source>
        <dbReference type="Pfam" id="PF06925"/>
    </source>
</evidence>
<dbReference type="InterPro" id="IPR007235">
    <property type="entry name" value="Glyco_trans_28_C"/>
</dbReference>
<dbReference type="SUPFAM" id="SSF53756">
    <property type="entry name" value="UDP-Glycosyltransferase/glycogen phosphorylase"/>
    <property type="match status" value="1"/>
</dbReference>
<evidence type="ECO:0000313" key="7">
    <source>
        <dbReference type="EMBL" id="ACX51793.1"/>
    </source>
</evidence>
<dbReference type="CAZy" id="GT28">
    <property type="family name" value="Glycosyltransferase Family 28"/>
</dbReference>
<feature type="domain" description="Glycosyl transferase family 28 C-terminal" evidence="5">
    <location>
        <begin position="204"/>
        <end position="296"/>
    </location>
</feature>
<evidence type="ECO:0000256" key="3">
    <source>
        <dbReference type="ARBA" id="ARBA00022676"/>
    </source>
</evidence>